<evidence type="ECO:0000313" key="2">
    <source>
        <dbReference type="EMBL" id="PVH47750.1"/>
    </source>
</evidence>
<dbReference type="EMBL" id="CM008049">
    <property type="protein sequence ID" value="PVH47750.1"/>
    <property type="molecule type" value="Genomic_DNA"/>
</dbReference>
<gene>
    <name evidence="2" type="ORF">PAHAL_4G141700</name>
</gene>
<feature type="compositionally biased region" description="Polar residues" evidence="1">
    <location>
        <begin position="14"/>
        <end position="25"/>
    </location>
</feature>
<dbReference type="Gramene" id="PVH47750">
    <property type="protein sequence ID" value="PVH47750"/>
    <property type="gene ID" value="PAHAL_4G141700"/>
</dbReference>
<evidence type="ECO:0000256" key="1">
    <source>
        <dbReference type="SAM" id="MobiDB-lite"/>
    </source>
</evidence>
<dbReference type="Proteomes" id="UP000243499">
    <property type="component" value="Chromosome 4"/>
</dbReference>
<accession>A0A2T8JCV0</accession>
<proteinExistence type="predicted"/>
<organism evidence="2">
    <name type="scientific">Panicum hallii</name>
    <dbReference type="NCBI Taxonomy" id="206008"/>
    <lineage>
        <taxon>Eukaryota</taxon>
        <taxon>Viridiplantae</taxon>
        <taxon>Streptophyta</taxon>
        <taxon>Embryophyta</taxon>
        <taxon>Tracheophyta</taxon>
        <taxon>Spermatophyta</taxon>
        <taxon>Magnoliopsida</taxon>
        <taxon>Liliopsida</taxon>
        <taxon>Poales</taxon>
        <taxon>Poaceae</taxon>
        <taxon>PACMAD clade</taxon>
        <taxon>Panicoideae</taxon>
        <taxon>Panicodae</taxon>
        <taxon>Paniceae</taxon>
        <taxon>Panicinae</taxon>
        <taxon>Panicum</taxon>
        <taxon>Panicum sect. Panicum</taxon>
    </lineage>
</organism>
<reference evidence="2" key="1">
    <citation type="submission" date="2018-04" db="EMBL/GenBank/DDBJ databases">
        <title>WGS assembly of Panicum hallii.</title>
        <authorList>
            <person name="Lovell J."/>
            <person name="Jenkins J."/>
            <person name="Lowry D."/>
            <person name="Mamidi S."/>
            <person name="Sreedasyam A."/>
            <person name="Weng X."/>
            <person name="Barry K."/>
            <person name="Bonette J."/>
            <person name="Campitelli B."/>
            <person name="Daum C."/>
            <person name="Gordon S."/>
            <person name="Gould B."/>
            <person name="Lipzen A."/>
            <person name="Macqueen A."/>
            <person name="Palacio-Mejia J."/>
            <person name="Plott C."/>
            <person name="Shakirov E."/>
            <person name="Shu S."/>
            <person name="Yoshinaga Y."/>
            <person name="Zane M."/>
            <person name="Rokhsar D."/>
            <person name="Grimwood J."/>
            <person name="Schmutz J."/>
            <person name="Juenger T."/>
        </authorList>
    </citation>
    <scope>NUCLEOTIDE SEQUENCE [LARGE SCALE GENOMIC DNA]</scope>
    <source>
        <strain evidence="2">FIL2</strain>
    </source>
</reference>
<name>A0A2T8JCV0_9POAL</name>
<feature type="region of interest" description="Disordered" evidence="1">
    <location>
        <begin position="1"/>
        <end position="26"/>
    </location>
</feature>
<protein>
    <submittedName>
        <fullName evidence="2">Uncharacterized protein</fullName>
    </submittedName>
</protein>
<sequence length="72" mass="7435">MDLRPLSAPGRSPNDATTRTGTADLQSCGLTGLRAAAGRGSPPTDVTVPRLGDLVFNFPSSRRATLSSSVHV</sequence>
<dbReference type="AlphaFoldDB" id="A0A2T8JCV0"/>